<dbReference type="Pfam" id="PF07209">
    <property type="entry name" value="DUF1415"/>
    <property type="match status" value="1"/>
</dbReference>
<sequence>MSTGVRFGTTSARRSRGAFAFLVPMYDSSRLQFPIPSCQHHSQAYSTSLYRSMPSSSDEDIESYDLNVSEVFIRELEAKSREIDAQTRVWLQRVVIGMNLCPFAERPMKEGKLKIEVVRGRDEQVIVSVVLQELLERVAEPGTTLVVCPDLHPTSFESFLEVVSMIDNGLIPDHQELVDTVQVAPFHPLFQFEGSDNDAVDNWTNRSPYPMFHILREDEVSKAVDLLQGDAGKVWRRNVNLLTAMEEELGTVTVEELMTGKADDASQSKLQSLLRRFRVKVSSDPSST</sequence>
<dbReference type="eggNOG" id="ENOG502SA80">
    <property type="taxonomic scope" value="Eukaryota"/>
</dbReference>
<dbReference type="InterPro" id="IPR009858">
    <property type="entry name" value="DUF1415"/>
</dbReference>
<dbReference type="GeneID" id="7204501"/>
<reference evidence="1 2" key="1">
    <citation type="journal article" date="2008" name="Nature">
        <title>The Phaeodactylum genome reveals the evolutionary history of diatom genomes.</title>
        <authorList>
            <person name="Bowler C."/>
            <person name="Allen A.E."/>
            <person name="Badger J.H."/>
            <person name="Grimwood J."/>
            <person name="Jabbari K."/>
            <person name="Kuo A."/>
            <person name="Maheswari U."/>
            <person name="Martens C."/>
            <person name="Maumus F."/>
            <person name="Otillar R.P."/>
            <person name="Rayko E."/>
            <person name="Salamov A."/>
            <person name="Vandepoele K."/>
            <person name="Beszteri B."/>
            <person name="Gruber A."/>
            <person name="Heijde M."/>
            <person name="Katinka M."/>
            <person name="Mock T."/>
            <person name="Valentin K."/>
            <person name="Verret F."/>
            <person name="Berges J.A."/>
            <person name="Brownlee C."/>
            <person name="Cadoret J.P."/>
            <person name="Chiovitti A."/>
            <person name="Choi C.J."/>
            <person name="Coesel S."/>
            <person name="De Martino A."/>
            <person name="Detter J.C."/>
            <person name="Durkin C."/>
            <person name="Falciatore A."/>
            <person name="Fournet J."/>
            <person name="Haruta M."/>
            <person name="Huysman M.J."/>
            <person name="Jenkins B.D."/>
            <person name="Jiroutova K."/>
            <person name="Jorgensen R.E."/>
            <person name="Joubert Y."/>
            <person name="Kaplan A."/>
            <person name="Kroger N."/>
            <person name="Kroth P.G."/>
            <person name="La Roche J."/>
            <person name="Lindquist E."/>
            <person name="Lommer M."/>
            <person name="Martin-Jezequel V."/>
            <person name="Lopez P.J."/>
            <person name="Lucas S."/>
            <person name="Mangogna M."/>
            <person name="McGinnis K."/>
            <person name="Medlin L.K."/>
            <person name="Montsant A."/>
            <person name="Oudot-Le Secq M.P."/>
            <person name="Napoli C."/>
            <person name="Obornik M."/>
            <person name="Parker M.S."/>
            <person name="Petit J.L."/>
            <person name="Porcel B.M."/>
            <person name="Poulsen N."/>
            <person name="Robison M."/>
            <person name="Rychlewski L."/>
            <person name="Rynearson T.A."/>
            <person name="Schmutz J."/>
            <person name="Shapiro H."/>
            <person name="Siaut M."/>
            <person name="Stanley M."/>
            <person name="Sussman M.R."/>
            <person name="Taylor A.R."/>
            <person name="Vardi A."/>
            <person name="von Dassow P."/>
            <person name="Vyverman W."/>
            <person name="Willis A."/>
            <person name="Wyrwicz L.S."/>
            <person name="Rokhsar D.S."/>
            <person name="Weissenbach J."/>
            <person name="Armbrust E.V."/>
            <person name="Green B.R."/>
            <person name="Van de Peer Y."/>
            <person name="Grigoriev I.V."/>
        </authorList>
    </citation>
    <scope>NUCLEOTIDE SEQUENCE [LARGE SCALE GENOMIC DNA]</scope>
    <source>
        <strain evidence="1 2">CCAP 1055/1</strain>
    </source>
</reference>
<accession>B5Y3J8</accession>
<dbReference type="OrthoDB" id="42978at2759"/>
<dbReference type="RefSeq" id="XP_002185850.1">
    <property type="nucleotide sequence ID" value="XM_002185814.1"/>
</dbReference>
<dbReference type="PaxDb" id="2850-Phatr36742"/>
<proteinExistence type="predicted"/>
<evidence type="ECO:0000313" key="2">
    <source>
        <dbReference type="Proteomes" id="UP000000759"/>
    </source>
</evidence>
<dbReference type="STRING" id="556484.B5Y3J8"/>
<reference evidence="2" key="2">
    <citation type="submission" date="2008-08" db="EMBL/GenBank/DDBJ databases">
        <authorList>
            <consortium name="Diatom Consortium"/>
            <person name="Grigoriev I."/>
            <person name="Grimwood J."/>
            <person name="Kuo A."/>
            <person name="Otillar R.P."/>
            <person name="Salamov A."/>
            <person name="Detter J.C."/>
            <person name="Lindquist E."/>
            <person name="Shapiro H."/>
            <person name="Lucas S."/>
            <person name="Glavina del Rio T."/>
            <person name="Pitluck S."/>
            <person name="Rokhsar D."/>
            <person name="Bowler C."/>
        </authorList>
    </citation>
    <scope>GENOME REANNOTATION</scope>
    <source>
        <strain evidence="2">CCAP 1055/1</strain>
    </source>
</reference>
<protein>
    <recommendedName>
        <fullName evidence="3">DUF1415 domain-containing protein</fullName>
    </recommendedName>
</protein>
<evidence type="ECO:0008006" key="3">
    <source>
        <dbReference type="Google" id="ProtNLM"/>
    </source>
</evidence>
<organism evidence="1 2">
    <name type="scientific">Phaeodactylum tricornutum (strain CCAP 1055/1)</name>
    <dbReference type="NCBI Taxonomy" id="556484"/>
    <lineage>
        <taxon>Eukaryota</taxon>
        <taxon>Sar</taxon>
        <taxon>Stramenopiles</taxon>
        <taxon>Ochrophyta</taxon>
        <taxon>Bacillariophyta</taxon>
        <taxon>Bacillariophyceae</taxon>
        <taxon>Bacillariophycidae</taxon>
        <taxon>Naviculales</taxon>
        <taxon>Phaeodactylaceae</taxon>
        <taxon>Phaeodactylum</taxon>
    </lineage>
</organism>
<dbReference type="HOGENOM" id="CLU_093792_0_0_1"/>
<dbReference type="EMBL" id="CP001141">
    <property type="protein sequence ID" value="ACI65320.1"/>
    <property type="molecule type" value="Genomic_DNA"/>
</dbReference>
<dbReference type="Proteomes" id="UP000000759">
    <property type="component" value="Chromosome 11"/>
</dbReference>
<evidence type="ECO:0000313" key="1">
    <source>
        <dbReference type="EMBL" id="ACI65320.1"/>
    </source>
</evidence>
<dbReference type="InParanoid" id="B5Y3J8"/>
<name>B5Y3J8_PHATC</name>
<dbReference type="KEGG" id="pti:PHATR_36742"/>
<dbReference type="AlphaFoldDB" id="B5Y3J8"/>
<gene>
    <name evidence="1" type="ORF">PHATR_36742</name>
</gene>
<keyword evidence="2" id="KW-1185">Reference proteome</keyword>